<name>A0AAX6H9L2_IRIPA</name>
<dbReference type="EMBL" id="JANAVB010011200">
    <property type="protein sequence ID" value="KAJ6837739.1"/>
    <property type="molecule type" value="Genomic_DNA"/>
</dbReference>
<protein>
    <submittedName>
        <fullName evidence="1">Pollen-specific leucine-rich repeat extensin-like protein 3</fullName>
    </submittedName>
</protein>
<proteinExistence type="predicted"/>
<sequence length="99" mass="11035">MARTVIQIRRRLKCGLGRIVVVDEHVERTGQWMLSTMLDEEADGCDHGSKPYQCMVVDGVRVCLQQGNWAAKVLVGCSRSGVEAALLSARRQRHEEAVL</sequence>
<dbReference type="AlphaFoldDB" id="A0AAX6H9L2"/>
<keyword evidence="2" id="KW-1185">Reference proteome</keyword>
<comment type="caution">
    <text evidence="1">The sequence shown here is derived from an EMBL/GenBank/DDBJ whole genome shotgun (WGS) entry which is preliminary data.</text>
</comment>
<accession>A0AAX6H9L2</accession>
<organism evidence="1 2">
    <name type="scientific">Iris pallida</name>
    <name type="common">Sweet iris</name>
    <dbReference type="NCBI Taxonomy" id="29817"/>
    <lineage>
        <taxon>Eukaryota</taxon>
        <taxon>Viridiplantae</taxon>
        <taxon>Streptophyta</taxon>
        <taxon>Embryophyta</taxon>
        <taxon>Tracheophyta</taxon>
        <taxon>Spermatophyta</taxon>
        <taxon>Magnoliopsida</taxon>
        <taxon>Liliopsida</taxon>
        <taxon>Asparagales</taxon>
        <taxon>Iridaceae</taxon>
        <taxon>Iridoideae</taxon>
        <taxon>Irideae</taxon>
        <taxon>Iris</taxon>
    </lineage>
</organism>
<gene>
    <name evidence="1" type="ORF">M6B38_323450</name>
</gene>
<evidence type="ECO:0000313" key="1">
    <source>
        <dbReference type="EMBL" id="KAJ6837739.1"/>
    </source>
</evidence>
<evidence type="ECO:0000313" key="2">
    <source>
        <dbReference type="Proteomes" id="UP001140949"/>
    </source>
</evidence>
<reference evidence="1" key="1">
    <citation type="journal article" date="2023" name="GigaByte">
        <title>Genome assembly of the bearded iris, Iris pallida Lam.</title>
        <authorList>
            <person name="Bruccoleri R.E."/>
            <person name="Oakeley E.J."/>
            <person name="Faust A.M.E."/>
            <person name="Altorfer M."/>
            <person name="Dessus-Babus S."/>
            <person name="Burckhardt D."/>
            <person name="Oertli M."/>
            <person name="Naumann U."/>
            <person name="Petersen F."/>
            <person name="Wong J."/>
        </authorList>
    </citation>
    <scope>NUCLEOTIDE SEQUENCE</scope>
    <source>
        <strain evidence="1">GSM-AAB239-AS_SAM_17_03QT</strain>
    </source>
</reference>
<dbReference type="Proteomes" id="UP001140949">
    <property type="component" value="Unassembled WGS sequence"/>
</dbReference>
<reference evidence="1" key="2">
    <citation type="submission" date="2023-04" db="EMBL/GenBank/DDBJ databases">
        <authorList>
            <person name="Bruccoleri R.E."/>
            <person name="Oakeley E.J."/>
            <person name="Faust A.-M."/>
            <person name="Dessus-Babus S."/>
            <person name="Altorfer M."/>
            <person name="Burckhardt D."/>
            <person name="Oertli M."/>
            <person name="Naumann U."/>
            <person name="Petersen F."/>
            <person name="Wong J."/>
        </authorList>
    </citation>
    <scope>NUCLEOTIDE SEQUENCE</scope>
    <source>
        <strain evidence="1">GSM-AAB239-AS_SAM_17_03QT</strain>
        <tissue evidence="1">Leaf</tissue>
    </source>
</reference>